<evidence type="ECO:0000256" key="2">
    <source>
        <dbReference type="ARBA" id="ARBA00012758"/>
    </source>
</evidence>
<proteinExistence type="inferred from homology"/>
<feature type="region of interest" description="Disordered" evidence="6">
    <location>
        <begin position="1"/>
        <end position="26"/>
    </location>
</feature>
<evidence type="ECO:0000256" key="4">
    <source>
        <dbReference type="ARBA" id="ARBA00023295"/>
    </source>
</evidence>
<dbReference type="EMBL" id="BJHV01000001">
    <property type="protein sequence ID" value="GDY41371.1"/>
    <property type="molecule type" value="Genomic_DNA"/>
</dbReference>
<dbReference type="InterPro" id="IPR013320">
    <property type="entry name" value="ConA-like_dom_sf"/>
</dbReference>
<dbReference type="SMART" id="SM00640">
    <property type="entry name" value="Glyco_32"/>
    <property type="match status" value="1"/>
</dbReference>
<dbReference type="AlphaFoldDB" id="A0A4D4JX22"/>
<dbReference type="PROSITE" id="PS00609">
    <property type="entry name" value="GLYCOSYL_HYDROL_F32"/>
    <property type="match status" value="1"/>
</dbReference>
<dbReference type="Gene3D" id="2.60.120.560">
    <property type="entry name" value="Exo-inulinase, domain 1"/>
    <property type="match status" value="1"/>
</dbReference>
<accession>A0A4D4JX22</accession>
<evidence type="ECO:0000256" key="3">
    <source>
        <dbReference type="ARBA" id="ARBA00022801"/>
    </source>
</evidence>
<dbReference type="PANTHER" id="PTHR43101:SF1">
    <property type="entry name" value="BETA-FRUCTOSIDASE"/>
    <property type="match status" value="1"/>
</dbReference>
<dbReference type="InterPro" id="IPR023296">
    <property type="entry name" value="Glyco_hydro_beta-prop_sf"/>
</dbReference>
<dbReference type="InterPro" id="IPR018053">
    <property type="entry name" value="Glyco_hydro_32_AS"/>
</dbReference>
<feature type="domain" description="Glycosyl hydrolase family 32 N-terminal" evidence="7">
    <location>
        <begin position="41"/>
        <end position="333"/>
    </location>
</feature>
<evidence type="ECO:0000256" key="1">
    <source>
        <dbReference type="ARBA" id="ARBA00009902"/>
    </source>
</evidence>
<dbReference type="SUPFAM" id="SSF49899">
    <property type="entry name" value="Concanavalin A-like lectins/glucanases"/>
    <property type="match status" value="1"/>
</dbReference>
<evidence type="ECO:0000259" key="8">
    <source>
        <dbReference type="Pfam" id="PF08244"/>
    </source>
</evidence>
<dbReference type="Pfam" id="PF00251">
    <property type="entry name" value="Glyco_hydro_32N"/>
    <property type="match status" value="1"/>
</dbReference>
<dbReference type="InterPro" id="IPR051214">
    <property type="entry name" value="GH32_Enzymes"/>
</dbReference>
<comment type="similarity">
    <text evidence="1 5">Belongs to the glycosyl hydrolase 32 family.</text>
</comment>
<evidence type="ECO:0000313" key="9">
    <source>
        <dbReference type="EMBL" id="GDY41371.1"/>
    </source>
</evidence>
<dbReference type="CDD" id="cd08996">
    <property type="entry name" value="GH32_FFase"/>
    <property type="match status" value="1"/>
</dbReference>
<evidence type="ECO:0000313" key="10">
    <source>
        <dbReference type="Proteomes" id="UP000299290"/>
    </source>
</evidence>
<keyword evidence="4 5" id="KW-0326">Glycosidase</keyword>
<feature type="domain" description="Glycosyl hydrolase family 32 C-terminal" evidence="8">
    <location>
        <begin position="398"/>
        <end position="481"/>
    </location>
</feature>
<gene>
    <name evidence="9" type="ORF">SANT12839_022530</name>
</gene>
<dbReference type="Proteomes" id="UP000299290">
    <property type="component" value="Unassembled WGS sequence"/>
</dbReference>
<reference evidence="9 10" key="1">
    <citation type="journal article" date="2020" name="Int. J. Syst. Evol. Microbiol.">
        <title>Reclassification of Streptomyces castelarensis and Streptomyces sporoclivatus as later heterotypic synonyms of Streptomyces antimycoticus.</title>
        <authorList>
            <person name="Komaki H."/>
            <person name="Tamura T."/>
        </authorList>
    </citation>
    <scope>NUCLEOTIDE SEQUENCE [LARGE SCALE GENOMIC DNA]</scope>
    <source>
        <strain evidence="9 10">NBRC 12839</strain>
    </source>
</reference>
<name>A0A4D4JX22_9ACTN</name>
<dbReference type="InterPro" id="IPR001362">
    <property type="entry name" value="Glyco_hydro_32"/>
</dbReference>
<dbReference type="InterPro" id="IPR013148">
    <property type="entry name" value="Glyco_hydro_32_N"/>
</dbReference>
<dbReference type="EC" id="3.2.1.26" evidence="2"/>
<dbReference type="InterPro" id="IPR013189">
    <property type="entry name" value="Glyco_hydro_32_C"/>
</dbReference>
<keyword evidence="3 5" id="KW-0378">Hydrolase</keyword>
<dbReference type="GO" id="GO:0004564">
    <property type="term" value="F:beta-fructofuranosidase activity"/>
    <property type="evidence" value="ECO:0007669"/>
    <property type="project" value="UniProtKB-EC"/>
</dbReference>
<dbReference type="GO" id="GO:0005975">
    <property type="term" value="P:carbohydrate metabolic process"/>
    <property type="evidence" value="ECO:0007669"/>
    <property type="project" value="InterPro"/>
</dbReference>
<keyword evidence="10" id="KW-1185">Reference proteome</keyword>
<protein>
    <recommendedName>
        <fullName evidence="2">beta-fructofuranosidase</fullName>
        <ecNumber evidence="2">3.2.1.26</ecNumber>
    </recommendedName>
</protein>
<organism evidence="9 10">
    <name type="scientific">Streptomyces antimycoticus</name>
    <dbReference type="NCBI Taxonomy" id="68175"/>
    <lineage>
        <taxon>Bacteria</taxon>
        <taxon>Bacillati</taxon>
        <taxon>Actinomycetota</taxon>
        <taxon>Actinomycetes</taxon>
        <taxon>Kitasatosporales</taxon>
        <taxon>Streptomycetaceae</taxon>
        <taxon>Streptomyces</taxon>
        <taxon>Streptomyces violaceusniger group</taxon>
    </lineage>
</organism>
<dbReference type="Gene3D" id="2.115.10.20">
    <property type="entry name" value="Glycosyl hydrolase domain, family 43"/>
    <property type="match status" value="1"/>
</dbReference>
<dbReference type="Pfam" id="PF08244">
    <property type="entry name" value="Glyco_hydro_32C"/>
    <property type="match status" value="1"/>
</dbReference>
<evidence type="ECO:0000256" key="5">
    <source>
        <dbReference type="RuleBase" id="RU362110"/>
    </source>
</evidence>
<sequence>MTPRESPAAAIPGDVPFCPPSHRERRPMRDRIRDPHLPEVHLRPPANWINDPNGLVHHDGWYHVFFQHNPHAPTHEHVHWGHYRSRDLLRWEPQPLALTPALGEHDEDGCFSGNAVSHAGRITAFYSAYRTGHPWQPVAAADSTPDGSRFAKRPELLIPEAPYGVTTFRDPYVWQDRDRWRMLVGAGWSDGRGGAVLYASPDLSSWTYEGPLHRRADMMPGEGEIRTGEAWECPQLALYDDGRVLLLTSAWYQRTGPSHVVAWTGRREGGGFRFQDAARFDHGPDFYAPALLRAPEGRWLLWGWSWEARDPSCSKEAGWAGILTVPREITLRPDGSPHQAPARELAELHTNTWQKACTTQPDTMSVLGSVSAAADVRVRLGLGKDPAWGLRIMLGMTGNAEYLDLEIRDGALTVDRGHASADNRAHIGAYRMPLPELVPGGEVELRIILDHSIAEVFSGAGEALTVRFYPAACDTWTLISRGIATDVVHAAVEAHALRAPDAVTT</sequence>
<dbReference type="SUPFAM" id="SSF75005">
    <property type="entry name" value="Arabinanase/levansucrase/invertase"/>
    <property type="match status" value="1"/>
</dbReference>
<evidence type="ECO:0000256" key="6">
    <source>
        <dbReference type="SAM" id="MobiDB-lite"/>
    </source>
</evidence>
<evidence type="ECO:0000259" key="7">
    <source>
        <dbReference type="Pfam" id="PF00251"/>
    </source>
</evidence>
<comment type="caution">
    <text evidence="9">The sequence shown here is derived from an EMBL/GenBank/DDBJ whole genome shotgun (WGS) entry which is preliminary data.</text>
</comment>
<dbReference type="PANTHER" id="PTHR43101">
    <property type="entry name" value="BETA-FRUCTOSIDASE"/>
    <property type="match status" value="1"/>
</dbReference>